<comment type="caution">
    <text evidence="1">The sequence shown here is derived from an EMBL/GenBank/DDBJ whole genome shotgun (WGS) entry which is preliminary data.</text>
</comment>
<dbReference type="EMBL" id="JAODUP010000593">
    <property type="protein sequence ID" value="KAK2146632.1"/>
    <property type="molecule type" value="Genomic_DNA"/>
</dbReference>
<dbReference type="Proteomes" id="UP001208570">
    <property type="component" value="Unassembled WGS sequence"/>
</dbReference>
<keyword evidence="2" id="KW-1185">Reference proteome</keyword>
<dbReference type="AlphaFoldDB" id="A0AAD9MUU8"/>
<evidence type="ECO:0000313" key="1">
    <source>
        <dbReference type="EMBL" id="KAK2146632.1"/>
    </source>
</evidence>
<accession>A0AAD9MUU8</accession>
<sequence>MHYKNDPAIYDIIPLDHIMSPCTCNHNSETIFTSEEANWKEINM</sequence>
<proteinExistence type="predicted"/>
<reference evidence="1" key="1">
    <citation type="journal article" date="2023" name="Mol. Biol. Evol.">
        <title>Third-Generation Sequencing Reveals the Adaptive Role of the Epigenome in Three Deep-Sea Polychaetes.</title>
        <authorList>
            <person name="Perez M."/>
            <person name="Aroh O."/>
            <person name="Sun Y."/>
            <person name="Lan Y."/>
            <person name="Juniper S.K."/>
            <person name="Young C.R."/>
            <person name="Angers B."/>
            <person name="Qian P.Y."/>
        </authorList>
    </citation>
    <scope>NUCLEOTIDE SEQUENCE</scope>
    <source>
        <strain evidence="1">P08H-3</strain>
    </source>
</reference>
<gene>
    <name evidence="1" type="ORF">LSH36_593g00003</name>
</gene>
<organism evidence="1 2">
    <name type="scientific">Paralvinella palmiformis</name>
    <dbReference type="NCBI Taxonomy" id="53620"/>
    <lineage>
        <taxon>Eukaryota</taxon>
        <taxon>Metazoa</taxon>
        <taxon>Spiralia</taxon>
        <taxon>Lophotrochozoa</taxon>
        <taxon>Annelida</taxon>
        <taxon>Polychaeta</taxon>
        <taxon>Sedentaria</taxon>
        <taxon>Canalipalpata</taxon>
        <taxon>Terebellida</taxon>
        <taxon>Terebelliformia</taxon>
        <taxon>Alvinellidae</taxon>
        <taxon>Paralvinella</taxon>
    </lineage>
</organism>
<protein>
    <submittedName>
        <fullName evidence="1">Uncharacterized protein</fullName>
    </submittedName>
</protein>
<name>A0AAD9MUU8_9ANNE</name>
<evidence type="ECO:0000313" key="2">
    <source>
        <dbReference type="Proteomes" id="UP001208570"/>
    </source>
</evidence>